<dbReference type="Proteomes" id="UP001434883">
    <property type="component" value="Unassembled WGS sequence"/>
</dbReference>
<accession>A0ABV0QQ31</accession>
<sequence length="212" mass="22232">GPPGVQGWEGNRGPMGPKVNGTMTKVLKGVKGQQADNIDSKGETGITGFPGPRVSMGEPGDPGLSGSDGPKGVRGDPGELISSGSPWPDGDHGGCNCSSEMFPRGLPGPAGEPAPTSFCLDDLKATCFLMLLCLFGSTIYRAKDPGENLETKGSLDGPVHLVLLGLWEYQVKTLQVSKDSMVHPEMKASLAMMEFREHLEVRVRSGSPPPSC</sequence>
<evidence type="ECO:0000313" key="2">
    <source>
        <dbReference type="EMBL" id="MEQ2197945.1"/>
    </source>
</evidence>
<dbReference type="EMBL" id="JAHRIN010018396">
    <property type="protein sequence ID" value="MEQ2197945.1"/>
    <property type="molecule type" value="Genomic_DNA"/>
</dbReference>
<gene>
    <name evidence="2" type="ORF">XENOCAPTIV_005456</name>
</gene>
<feature type="region of interest" description="Disordered" evidence="1">
    <location>
        <begin position="1"/>
        <end position="94"/>
    </location>
</feature>
<evidence type="ECO:0000256" key="1">
    <source>
        <dbReference type="SAM" id="MobiDB-lite"/>
    </source>
</evidence>
<evidence type="ECO:0000313" key="3">
    <source>
        <dbReference type="Proteomes" id="UP001434883"/>
    </source>
</evidence>
<organism evidence="2 3">
    <name type="scientific">Xenoophorus captivus</name>
    <dbReference type="NCBI Taxonomy" id="1517983"/>
    <lineage>
        <taxon>Eukaryota</taxon>
        <taxon>Metazoa</taxon>
        <taxon>Chordata</taxon>
        <taxon>Craniata</taxon>
        <taxon>Vertebrata</taxon>
        <taxon>Euteleostomi</taxon>
        <taxon>Actinopterygii</taxon>
        <taxon>Neopterygii</taxon>
        <taxon>Teleostei</taxon>
        <taxon>Neoteleostei</taxon>
        <taxon>Acanthomorphata</taxon>
        <taxon>Ovalentaria</taxon>
        <taxon>Atherinomorphae</taxon>
        <taxon>Cyprinodontiformes</taxon>
        <taxon>Goodeidae</taxon>
        <taxon>Xenoophorus</taxon>
    </lineage>
</organism>
<feature type="compositionally biased region" description="Low complexity" evidence="1">
    <location>
        <begin position="57"/>
        <end position="70"/>
    </location>
</feature>
<protein>
    <submittedName>
        <fullName evidence="2">Uncharacterized protein</fullName>
    </submittedName>
</protein>
<reference evidence="2 3" key="1">
    <citation type="submission" date="2021-06" db="EMBL/GenBank/DDBJ databases">
        <authorList>
            <person name="Palmer J.M."/>
        </authorList>
    </citation>
    <scope>NUCLEOTIDE SEQUENCE [LARGE SCALE GENOMIC DNA]</scope>
    <source>
        <strain evidence="2 3">XC_2019</strain>
        <tissue evidence="2">Muscle</tissue>
    </source>
</reference>
<comment type="caution">
    <text evidence="2">The sequence shown here is derived from an EMBL/GenBank/DDBJ whole genome shotgun (WGS) entry which is preliminary data.</text>
</comment>
<keyword evidence="3" id="KW-1185">Reference proteome</keyword>
<proteinExistence type="predicted"/>
<name>A0ABV0QQ31_9TELE</name>
<feature type="non-terminal residue" evidence="2">
    <location>
        <position position="1"/>
    </location>
</feature>